<dbReference type="Proteomes" id="UP000444174">
    <property type="component" value="Unassembled WGS sequence"/>
</dbReference>
<dbReference type="EMBL" id="WIBF01000001">
    <property type="protein sequence ID" value="MQQ06875.1"/>
    <property type="molecule type" value="Genomic_DNA"/>
</dbReference>
<dbReference type="InterPro" id="IPR011008">
    <property type="entry name" value="Dimeric_a/b-barrel"/>
</dbReference>
<evidence type="ECO:0000313" key="3">
    <source>
        <dbReference type="Proteomes" id="UP000444174"/>
    </source>
</evidence>
<gene>
    <name evidence="2" type="ORF">GFB49_00250</name>
</gene>
<name>A0A843YB41_9RHOB</name>
<dbReference type="AlphaFoldDB" id="A0A843YB41"/>
<feature type="domain" description="ABM" evidence="1">
    <location>
        <begin position="6"/>
        <end position="67"/>
    </location>
</feature>
<evidence type="ECO:0000259" key="1">
    <source>
        <dbReference type="Pfam" id="PF03992"/>
    </source>
</evidence>
<dbReference type="Pfam" id="PF03992">
    <property type="entry name" value="ABM"/>
    <property type="match status" value="1"/>
</dbReference>
<dbReference type="RefSeq" id="WP_153213807.1">
    <property type="nucleotide sequence ID" value="NZ_WIBF01000001.1"/>
</dbReference>
<dbReference type="InterPro" id="IPR007138">
    <property type="entry name" value="ABM_dom"/>
</dbReference>
<organism evidence="2 3">
    <name type="scientific">Tritonibacter litoralis</name>
    <dbReference type="NCBI Taxonomy" id="2662264"/>
    <lineage>
        <taxon>Bacteria</taxon>
        <taxon>Pseudomonadati</taxon>
        <taxon>Pseudomonadota</taxon>
        <taxon>Alphaproteobacteria</taxon>
        <taxon>Rhodobacterales</taxon>
        <taxon>Paracoccaceae</taxon>
        <taxon>Tritonibacter</taxon>
    </lineage>
</organism>
<sequence>MTEAIIVTLVPSEECFDDLLNLLSSVLPETRAFEGCKMAEVYHNRSLNEIALVQMWQDSEAHDDYLDWRAQSGVFDKVAELIAEEQIHRSFQVV</sequence>
<comment type="caution">
    <text evidence="2">The sequence shown here is derived from an EMBL/GenBank/DDBJ whole genome shotgun (WGS) entry which is preliminary data.</text>
</comment>
<evidence type="ECO:0000313" key="2">
    <source>
        <dbReference type="EMBL" id="MQQ06875.1"/>
    </source>
</evidence>
<keyword evidence="3" id="KW-1185">Reference proteome</keyword>
<dbReference type="Gene3D" id="3.30.70.100">
    <property type="match status" value="1"/>
</dbReference>
<accession>A0A843YB41</accession>
<reference evidence="2 3" key="1">
    <citation type="submission" date="2019-10" db="EMBL/GenBank/DDBJ databases">
        <title>Epibacterium sp. nov., isolated from seawater.</title>
        <authorList>
            <person name="Zhang X."/>
            <person name="Li N."/>
        </authorList>
    </citation>
    <scope>NUCLEOTIDE SEQUENCE [LARGE SCALE GENOMIC DNA]</scope>
    <source>
        <strain evidence="2 3">SM1979</strain>
    </source>
</reference>
<dbReference type="SUPFAM" id="SSF54909">
    <property type="entry name" value="Dimeric alpha+beta barrel"/>
    <property type="match status" value="1"/>
</dbReference>
<protein>
    <recommendedName>
        <fullName evidence="1">ABM domain-containing protein</fullName>
    </recommendedName>
</protein>
<proteinExistence type="predicted"/>